<evidence type="ECO:0000313" key="2">
    <source>
        <dbReference type="EMBL" id="CAK9309388.1"/>
    </source>
</evidence>
<evidence type="ECO:0000313" key="3">
    <source>
        <dbReference type="Proteomes" id="UP001642487"/>
    </source>
</evidence>
<accession>A0ABP0XMK4</accession>
<dbReference type="Proteomes" id="UP001642487">
    <property type="component" value="Chromosome 1"/>
</dbReference>
<sequence>MELLQRSTIWRRTQKENHEEARMARSRFMMQGDVIADSPAGLWSGSQRRAQDNEGGRLSTNISNGGGGKVCNDNDEAINQMILSIDEISIMDRDVKRKERKCHD</sequence>
<name>A0ABP0XMK4_9ROSI</name>
<reference evidence="2 3" key="1">
    <citation type="submission" date="2024-03" db="EMBL/GenBank/DDBJ databases">
        <authorList>
            <person name="Gkanogiannis A."/>
            <person name="Becerra Lopez-Lavalle L."/>
        </authorList>
    </citation>
    <scope>NUCLEOTIDE SEQUENCE [LARGE SCALE GENOMIC DNA]</scope>
</reference>
<keyword evidence="3" id="KW-1185">Reference proteome</keyword>
<organism evidence="2 3">
    <name type="scientific">Citrullus colocynthis</name>
    <name type="common">colocynth</name>
    <dbReference type="NCBI Taxonomy" id="252529"/>
    <lineage>
        <taxon>Eukaryota</taxon>
        <taxon>Viridiplantae</taxon>
        <taxon>Streptophyta</taxon>
        <taxon>Embryophyta</taxon>
        <taxon>Tracheophyta</taxon>
        <taxon>Spermatophyta</taxon>
        <taxon>Magnoliopsida</taxon>
        <taxon>eudicotyledons</taxon>
        <taxon>Gunneridae</taxon>
        <taxon>Pentapetalae</taxon>
        <taxon>rosids</taxon>
        <taxon>fabids</taxon>
        <taxon>Cucurbitales</taxon>
        <taxon>Cucurbitaceae</taxon>
        <taxon>Benincaseae</taxon>
        <taxon>Citrullus</taxon>
    </lineage>
</organism>
<evidence type="ECO:0000256" key="1">
    <source>
        <dbReference type="SAM" id="MobiDB-lite"/>
    </source>
</evidence>
<feature type="region of interest" description="Disordered" evidence="1">
    <location>
        <begin position="39"/>
        <end position="67"/>
    </location>
</feature>
<protein>
    <submittedName>
        <fullName evidence="2">Uncharacterized protein</fullName>
    </submittedName>
</protein>
<proteinExistence type="predicted"/>
<gene>
    <name evidence="2" type="ORF">CITCOLO1_LOCUS955</name>
</gene>
<dbReference type="EMBL" id="OZ021735">
    <property type="protein sequence ID" value="CAK9309388.1"/>
    <property type="molecule type" value="Genomic_DNA"/>
</dbReference>
<feature type="non-terminal residue" evidence="2">
    <location>
        <position position="1"/>
    </location>
</feature>